<dbReference type="AlphaFoldDB" id="A0A940MSW6"/>
<gene>
    <name evidence="2" type="ORF">J5Y10_12015</name>
</gene>
<dbReference type="EMBL" id="JAGIZA010000006">
    <property type="protein sequence ID" value="MBP0493503.1"/>
    <property type="molecule type" value="Genomic_DNA"/>
</dbReference>
<protein>
    <submittedName>
        <fullName evidence="2">DUF1127 domain-containing protein</fullName>
    </submittedName>
</protein>
<organism evidence="2 3">
    <name type="scientific">Roseomonas indoligenes</name>
    <dbReference type="NCBI Taxonomy" id="2820811"/>
    <lineage>
        <taxon>Bacteria</taxon>
        <taxon>Pseudomonadati</taxon>
        <taxon>Pseudomonadota</taxon>
        <taxon>Alphaproteobacteria</taxon>
        <taxon>Acetobacterales</taxon>
        <taxon>Roseomonadaceae</taxon>
        <taxon>Roseomonas</taxon>
    </lineage>
</organism>
<keyword evidence="3" id="KW-1185">Reference proteome</keyword>
<evidence type="ECO:0000313" key="3">
    <source>
        <dbReference type="Proteomes" id="UP000677537"/>
    </source>
</evidence>
<accession>A0A940MSW6</accession>
<proteinExistence type="predicted"/>
<reference evidence="2" key="1">
    <citation type="submission" date="2021-03" db="EMBL/GenBank/DDBJ databases">
        <authorList>
            <person name="So Y."/>
        </authorList>
    </citation>
    <scope>NUCLEOTIDE SEQUENCE</scope>
    <source>
        <strain evidence="2">SG15</strain>
    </source>
</reference>
<evidence type="ECO:0000259" key="1">
    <source>
        <dbReference type="Pfam" id="PF06568"/>
    </source>
</evidence>
<dbReference type="Pfam" id="PF06568">
    <property type="entry name" value="YjiS-like"/>
    <property type="match status" value="1"/>
</dbReference>
<sequence length="98" mass="10576">MRQLSEVELLRQANEARNAAVLSGLQRLLAGFAGWMQRRRAEAELLALTDRELSDIGLTRSDIPFVLAGQAPARGVEAPIAVATPAAANDRFRKHAAA</sequence>
<dbReference type="Proteomes" id="UP000677537">
    <property type="component" value="Unassembled WGS sequence"/>
</dbReference>
<name>A0A940MSW6_9PROT</name>
<comment type="caution">
    <text evidence="2">The sequence shown here is derived from an EMBL/GenBank/DDBJ whole genome shotgun (WGS) entry which is preliminary data.</text>
</comment>
<feature type="domain" description="YjiS-like" evidence="1">
    <location>
        <begin position="29"/>
        <end position="63"/>
    </location>
</feature>
<dbReference type="InterPro" id="IPR009506">
    <property type="entry name" value="YjiS-like"/>
</dbReference>
<evidence type="ECO:0000313" key="2">
    <source>
        <dbReference type="EMBL" id="MBP0493503.1"/>
    </source>
</evidence>